<organism evidence="3 4">
    <name type="scientific">Endobacter medicaginis</name>
    <dbReference type="NCBI Taxonomy" id="1181271"/>
    <lineage>
        <taxon>Bacteria</taxon>
        <taxon>Pseudomonadati</taxon>
        <taxon>Pseudomonadota</taxon>
        <taxon>Alphaproteobacteria</taxon>
        <taxon>Acetobacterales</taxon>
        <taxon>Acetobacteraceae</taxon>
        <taxon>Endobacter</taxon>
    </lineage>
</organism>
<sequence length="420" mass="45088">MASDIRILHTADLHLDSPLRSLALRDAGLRDRVANATRIALGRIVETAIDREVAAVLIAGDLFDGRERSAHTAAFLLHALDRLRGHGIRVFLIRGNHDAENPVTGAIEWPDNVHLFSGRGGRVMLADGVWIHGVSFARPHAPESLLGHFPPPVPGAVNIAMLHSSLAGAPGHDVYAPCSVAELVAMGFDYWALGHVHKRSVHATAPLVVMPGTPQGRDIGEAGDKSATLLTIADGAIAIEEVPTAAVQFRHGTLDVTGIDSEQGLRERLRAHLREHAPAAGAPACVLRVVLRGQTALHWQIERDRDVWTEFATQTAREFATLWIDRLLLELTPKPTAAAGVGAADELAGLIDTLRGEPGFVAQARDEVDTLLRALPPEIRARLLPDETAMGALVERLARDGGRVVLARMRGAALSEREPG</sequence>
<dbReference type="InterPro" id="IPR041796">
    <property type="entry name" value="Mre11_N"/>
</dbReference>
<dbReference type="GO" id="GO:0004527">
    <property type="term" value="F:exonuclease activity"/>
    <property type="evidence" value="ECO:0007669"/>
    <property type="project" value="UniProtKB-KW"/>
</dbReference>
<dbReference type="Pfam" id="PF00149">
    <property type="entry name" value="Metallophos"/>
    <property type="match status" value="1"/>
</dbReference>
<dbReference type="AlphaFoldDB" id="A0A839V1N1"/>
<dbReference type="InterPro" id="IPR029052">
    <property type="entry name" value="Metallo-depent_PP-like"/>
</dbReference>
<dbReference type="EMBL" id="JACHXV010000004">
    <property type="protein sequence ID" value="MBB3173439.1"/>
    <property type="molecule type" value="Genomic_DNA"/>
</dbReference>
<evidence type="ECO:0000313" key="4">
    <source>
        <dbReference type="Proteomes" id="UP000557688"/>
    </source>
</evidence>
<keyword evidence="1" id="KW-0378">Hydrolase</keyword>
<dbReference type="PANTHER" id="PTHR30337">
    <property type="entry name" value="COMPONENT OF ATP-DEPENDENT DSDNA EXONUCLEASE"/>
    <property type="match status" value="1"/>
</dbReference>
<keyword evidence="4" id="KW-1185">Reference proteome</keyword>
<dbReference type="Gene3D" id="3.60.21.10">
    <property type="match status" value="1"/>
</dbReference>
<dbReference type="Proteomes" id="UP000557688">
    <property type="component" value="Unassembled WGS sequence"/>
</dbReference>
<reference evidence="3 4" key="1">
    <citation type="submission" date="2020-08" db="EMBL/GenBank/DDBJ databases">
        <title>Genomic Encyclopedia of Type Strains, Phase III (KMG-III): the genomes of soil and plant-associated and newly described type strains.</title>
        <authorList>
            <person name="Whitman W."/>
        </authorList>
    </citation>
    <scope>NUCLEOTIDE SEQUENCE [LARGE SCALE GENOMIC DNA]</scope>
    <source>
        <strain evidence="3 4">CECT 8088</strain>
    </source>
</reference>
<evidence type="ECO:0000259" key="2">
    <source>
        <dbReference type="Pfam" id="PF00149"/>
    </source>
</evidence>
<evidence type="ECO:0000256" key="1">
    <source>
        <dbReference type="ARBA" id="ARBA00022801"/>
    </source>
</evidence>
<accession>A0A839V1N1</accession>
<keyword evidence="3" id="KW-0540">Nuclease</keyword>
<keyword evidence="3" id="KW-0269">Exonuclease</keyword>
<dbReference type="InterPro" id="IPR050535">
    <property type="entry name" value="DNA_Repair-Maintenance_Comp"/>
</dbReference>
<dbReference type="PANTHER" id="PTHR30337:SF7">
    <property type="entry name" value="PHOSPHOESTERASE"/>
    <property type="match status" value="1"/>
</dbReference>
<dbReference type="InterPro" id="IPR004843">
    <property type="entry name" value="Calcineurin-like_PHP"/>
</dbReference>
<feature type="domain" description="Calcineurin-like phosphoesterase" evidence="2">
    <location>
        <begin position="5"/>
        <end position="198"/>
    </location>
</feature>
<gene>
    <name evidence="3" type="ORF">FHR90_001262</name>
</gene>
<proteinExistence type="predicted"/>
<comment type="caution">
    <text evidence="3">The sequence shown here is derived from an EMBL/GenBank/DDBJ whole genome shotgun (WGS) entry which is preliminary data.</text>
</comment>
<name>A0A839V1N1_9PROT</name>
<dbReference type="RefSeq" id="WP_221188228.1">
    <property type="nucleotide sequence ID" value="NZ_JACHXV010000004.1"/>
</dbReference>
<evidence type="ECO:0000313" key="3">
    <source>
        <dbReference type="EMBL" id="MBB3173439.1"/>
    </source>
</evidence>
<dbReference type="CDD" id="cd00840">
    <property type="entry name" value="MPP_Mre11_N"/>
    <property type="match status" value="1"/>
</dbReference>
<protein>
    <submittedName>
        <fullName evidence="3">DNA repair exonuclease SbcCD nuclease subunit</fullName>
    </submittedName>
</protein>
<dbReference type="SUPFAM" id="SSF56300">
    <property type="entry name" value="Metallo-dependent phosphatases"/>
    <property type="match status" value="1"/>
</dbReference>